<dbReference type="InterPro" id="IPR003824">
    <property type="entry name" value="UppP"/>
</dbReference>
<comment type="similarity">
    <text evidence="2 14">Belongs to the UppP family.</text>
</comment>
<dbReference type="GO" id="GO:0071555">
    <property type="term" value="P:cell wall organization"/>
    <property type="evidence" value="ECO:0007669"/>
    <property type="project" value="UniProtKB-KW"/>
</dbReference>
<evidence type="ECO:0000313" key="15">
    <source>
        <dbReference type="EMBL" id="MBK9981242.1"/>
    </source>
</evidence>
<dbReference type="GO" id="GO:0005886">
    <property type="term" value="C:plasma membrane"/>
    <property type="evidence" value="ECO:0007669"/>
    <property type="project" value="UniProtKB-SubCell"/>
</dbReference>
<comment type="subcellular location">
    <subcellularLocation>
        <location evidence="1 14">Cell membrane</location>
        <topology evidence="1 14">Multi-pass membrane protein</topology>
    </subcellularLocation>
</comment>
<keyword evidence="7 14" id="KW-0378">Hydrolase</keyword>
<dbReference type="GO" id="GO:0009252">
    <property type="term" value="P:peptidoglycan biosynthetic process"/>
    <property type="evidence" value="ECO:0007669"/>
    <property type="project" value="UniProtKB-KW"/>
</dbReference>
<evidence type="ECO:0000256" key="7">
    <source>
        <dbReference type="ARBA" id="ARBA00022801"/>
    </source>
</evidence>
<comment type="function">
    <text evidence="14">Catalyzes the dephosphorylation of undecaprenyl diphosphate (UPP). Confers resistance to bacitracin.</text>
</comment>
<feature type="transmembrane region" description="Helical" evidence="14">
    <location>
        <begin position="179"/>
        <end position="200"/>
    </location>
</feature>
<dbReference type="Pfam" id="PF02673">
    <property type="entry name" value="BacA"/>
    <property type="match status" value="1"/>
</dbReference>
<evidence type="ECO:0000256" key="4">
    <source>
        <dbReference type="ARBA" id="ARBA00021581"/>
    </source>
</evidence>
<dbReference type="Proteomes" id="UP000808337">
    <property type="component" value="Unassembled WGS sequence"/>
</dbReference>
<evidence type="ECO:0000256" key="12">
    <source>
        <dbReference type="ARBA" id="ARBA00032932"/>
    </source>
</evidence>
<dbReference type="GO" id="GO:0008360">
    <property type="term" value="P:regulation of cell shape"/>
    <property type="evidence" value="ECO:0007669"/>
    <property type="project" value="UniProtKB-KW"/>
</dbReference>
<feature type="transmembrane region" description="Helical" evidence="14">
    <location>
        <begin position="212"/>
        <end position="232"/>
    </location>
</feature>
<feature type="transmembrane region" description="Helical" evidence="14">
    <location>
        <begin position="140"/>
        <end position="159"/>
    </location>
</feature>
<sequence length="265" mass="28785">MNEYLEAIILGIVQGVTEFIPVSSDGHLELAKWLLGNSDSGADSLFMTIVLHFGTAFAILWVLRQAIFDVFKNMVTPEGRKFVLMVIVSMIPAVVVGLGFLPLIESMFNQQIVLVGLFLCINGAVLIISDYLPNSDKPITISKSFMIGIAQAIAILPGISRSGSTIATSVGLGIDRSKAAKFSFIIVLPLLFGEMAKDILDGKMSMAESKGLPLLLGFLISFVVGIFAFKWLLKIVQKAKLSYFGIYCISIGLAAIILRLFVWTT</sequence>
<evidence type="ECO:0000313" key="16">
    <source>
        <dbReference type="Proteomes" id="UP000808337"/>
    </source>
</evidence>
<comment type="catalytic activity">
    <reaction evidence="13 14">
        <text>di-trans,octa-cis-undecaprenyl diphosphate + H2O = di-trans,octa-cis-undecaprenyl phosphate + phosphate + H(+)</text>
        <dbReference type="Rhea" id="RHEA:28094"/>
        <dbReference type="ChEBI" id="CHEBI:15377"/>
        <dbReference type="ChEBI" id="CHEBI:15378"/>
        <dbReference type="ChEBI" id="CHEBI:43474"/>
        <dbReference type="ChEBI" id="CHEBI:58405"/>
        <dbReference type="ChEBI" id="CHEBI:60392"/>
        <dbReference type="EC" id="3.6.1.27"/>
    </reaction>
</comment>
<evidence type="ECO:0000256" key="13">
    <source>
        <dbReference type="ARBA" id="ARBA00047594"/>
    </source>
</evidence>
<evidence type="ECO:0000256" key="1">
    <source>
        <dbReference type="ARBA" id="ARBA00004651"/>
    </source>
</evidence>
<organism evidence="15 16">
    <name type="scientific">Candidatus Opimibacter skivensis</name>
    <dbReference type="NCBI Taxonomy" id="2982028"/>
    <lineage>
        <taxon>Bacteria</taxon>
        <taxon>Pseudomonadati</taxon>
        <taxon>Bacteroidota</taxon>
        <taxon>Saprospiria</taxon>
        <taxon>Saprospirales</taxon>
        <taxon>Saprospiraceae</taxon>
        <taxon>Candidatus Opimibacter</taxon>
    </lineage>
</organism>
<feature type="transmembrane region" description="Helical" evidence="14">
    <location>
        <begin position="244"/>
        <end position="262"/>
    </location>
</feature>
<keyword evidence="10 14" id="KW-0046">Antibiotic resistance</keyword>
<evidence type="ECO:0000256" key="2">
    <source>
        <dbReference type="ARBA" id="ARBA00010621"/>
    </source>
</evidence>
<name>A0A9D7SQJ9_9BACT</name>
<keyword evidence="6 14" id="KW-0812">Transmembrane</keyword>
<proteinExistence type="inferred from homology"/>
<evidence type="ECO:0000256" key="9">
    <source>
        <dbReference type="ARBA" id="ARBA00023136"/>
    </source>
</evidence>
<protein>
    <recommendedName>
        <fullName evidence="4 14">Undecaprenyl-diphosphatase</fullName>
        <ecNumber evidence="3 14">3.6.1.27</ecNumber>
    </recommendedName>
    <alternativeName>
        <fullName evidence="12 14">Bacitracin resistance protein</fullName>
    </alternativeName>
    <alternativeName>
        <fullName evidence="11 14">Undecaprenyl pyrophosphate phosphatase</fullName>
    </alternativeName>
</protein>
<feature type="transmembrane region" description="Helical" evidence="14">
    <location>
        <begin position="83"/>
        <end position="104"/>
    </location>
</feature>
<dbReference type="EC" id="3.6.1.27" evidence="3 14"/>
<evidence type="ECO:0000256" key="10">
    <source>
        <dbReference type="ARBA" id="ARBA00023251"/>
    </source>
</evidence>
<dbReference type="EMBL" id="JADKGY010000001">
    <property type="protein sequence ID" value="MBK9981242.1"/>
    <property type="molecule type" value="Genomic_DNA"/>
</dbReference>
<evidence type="ECO:0000256" key="11">
    <source>
        <dbReference type="ARBA" id="ARBA00032707"/>
    </source>
</evidence>
<gene>
    <name evidence="14" type="primary">uppP</name>
    <name evidence="15" type="ORF">IPP15_02255</name>
</gene>
<dbReference type="PANTHER" id="PTHR30622:SF2">
    <property type="entry name" value="UNDECAPRENYL-DIPHOSPHATASE"/>
    <property type="match status" value="1"/>
</dbReference>
<evidence type="ECO:0000256" key="14">
    <source>
        <dbReference type="HAMAP-Rule" id="MF_01006"/>
    </source>
</evidence>
<evidence type="ECO:0000256" key="5">
    <source>
        <dbReference type="ARBA" id="ARBA00022475"/>
    </source>
</evidence>
<keyword evidence="14" id="KW-0573">Peptidoglycan synthesis</keyword>
<evidence type="ECO:0000256" key="6">
    <source>
        <dbReference type="ARBA" id="ARBA00022692"/>
    </source>
</evidence>
<comment type="caution">
    <text evidence="15">The sequence shown here is derived from an EMBL/GenBank/DDBJ whole genome shotgun (WGS) entry which is preliminary data.</text>
</comment>
<dbReference type="PANTHER" id="PTHR30622">
    <property type="entry name" value="UNDECAPRENYL-DIPHOSPHATASE"/>
    <property type="match status" value="1"/>
</dbReference>
<dbReference type="GO" id="GO:0050380">
    <property type="term" value="F:undecaprenyl-diphosphatase activity"/>
    <property type="evidence" value="ECO:0007669"/>
    <property type="project" value="UniProtKB-UniRule"/>
</dbReference>
<keyword evidence="14" id="KW-0133">Cell shape</keyword>
<evidence type="ECO:0000256" key="3">
    <source>
        <dbReference type="ARBA" id="ARBA00012374"/>
    </source>
</evidence>
<keyword evidence="5 14" id="KW-1003">Cell membrane</keyword>
<reference evidence="15 16" key="1">
    <citation type="submission" date="2020-10" db="EMBL/GenBank/DDBJ databases">
        <title>Connecting structure to function with the recovery of over 1000 high-quality activated sludge metagenome-assembled genomes encoding full-length rRNA genes using long-read sequencing.</title>
        <authorList>
            <person name="Singleton C.M."/>
            <person name="Petriglieri F."/>
            <person name="Kristensen J.M."/>
            <person name="Kirkegaard R.H."/>
            <person name="Michaelsen T.Y."/>
            <person name="Andersen M.H."/>
            <person name="Karst S.M."/>
            <person name="Dueholm M.S."/>
            <person name="Nielsen P.H."/>
            <person name="Albertsen M."/>
        </authorList>
    </citation>
    <scope>NUCLEOTIDE SEQUENCE [LARGE SCALE GENOMIC DNA]</scope>
    <source>
        <strain evidence="15">Ribe_18-Q3-R11-54_MAXAC.273</strain>
    </source>
</reference>
<dbReference type="HAMAP" id="MF_01006">
    <property type="entry name" value="Undec_diphosphatase"/>
    <property type="match status" value="1"/>
</dbReference>
<feature type="transmembrane region" description="Helical" evidence="14">
    <location>
        <begin position="110"/>
        <end position="128"/>
    </location>
</feature>
<keyword evidence="8 14" id="KW-1133">Transmembrane helix</keyword>
<evidence type="ECO:0000256" key="8">
    <source>
        <dbReference type="ARBA" id="ARBA00022989"/>
    </source>
</evidence>
<keyword evidence="14" id="KW-0961">Cell wall biogenesis/degradation</keyword>
<accession>A0A9D7SQJ9</accession>
<dbReference type="GO" id="GO:0046677">
    <property type="term" value="P:response to antibiotic"/>
    <property type="evidence" value="ECO:0007669"/>
    <property type="project" value="UniProtKB-UniRule"/>
</dbReference>
<feature type="transmembrane region" description="Helical" evidence="14">
    <location>
        <begin position="44"/>
        <end position="63"/>
    </location>
</feature>
<comment type="miscellaneous">
    <text evidence="14">Bacitracin is thought to be involved in the inhibition of peptidoglycan synthesis by sequestering undecaprenyl diphosphate, thereby reducing the pool of lipid carrier available.</text>
</comment>
<keyword evidence="9 14" id="KW-0472">Membrane</keyword>
<dbReference type="AlphaFoldDB" id="A0A9D7SQJ9"/>